<evidence type="ECO:0000259" key="6">
    <source>
        <dbReference type="Pfam" id="PF00520"/>
    </source>
</evidence>
<protein>
    <recommendedName>
        <fullName evidence="6">Ion transport domain-containing protein</fullName>
    </recommendedName>
</protein>
<dbReference type="Proteomes" id="UP001642464">
    <property type="component" value="Unassembled WGS sequence"/>
</dbReference>
<evidence type="ECO:0000256" key="2">
    <source>
        <dbReference type="ARBA" id="ARBA00022692"/>
    </source>
</evidence>
<feature type="transmembrane region" description="Helical" evidence="5">
    <location>
        <begin position="77"/>
        <end position="100"/>
    </location>
</feature>
<dbReference type="Pfam" id="PF00520">
    <property type="entry name" value="Ion_trans"/>
    <property type="match status" value="1"/>
</dbReference>
<organism evidence="7 8">
    <name type="scientific">Durusdinium trenchii</name>
    <dbReference type="NCBI Taxonomy" id="1381693"/>
    <lineage>
        <taxon>Eukaryota</taxon>
        <taxon>Sar</taxon>
        <taxon>Alveolata</taxon>
        <taxon>Dinophyceae</taxon>
        <taxon>Suessiales</taxon>
        <taxon>Symbiodiniaceae</taxon>
        <taxon>Durusdinium</taxon>
    </lineage>
</organism>
<evidence type="ECO:0000256" key="5">
    <source>
        <dbReference type="SAM" id="Phobius"/>
    </source>
</evidence>
<dbReference type="InterPro" id="IPR005821">
    <property type="entry name" value="Ion_trans_dom"/>
</dbReference>
<name>A0ABP0HM49_9DINO</name>
<keyword evidence="8" id="KW-1185">Reference proteome</keyword>
<dbReference type="PANTHER" id="PTHR10037">
    <property type="entry name" value="VOLTAGE-GATED CATION CHANNEL CALCIUM AND SODIUM"/>
    <property type="match status" value="1"/>
</dbReference>
<comment type="subcellular location">
    <subcellularLocation>
        <location evidence="1">Membrane</location>
        <topology evidence="1">Multi-pass membrane protein</topology>
    </subcellularLocation>
</comment>
<feature type="non-terminal residue" evidence="7">
    <location>
        <position position="1"/>
    </location>
</feature>
<dbReference type="PANTHER" id="PTHR10037:SF62">
    <property type="entry name" value="SODIUM CHANNEL PROTEIN 60E"/>
    <property type="match status" value="1"/>
</dbReference>
<reference evidence="7 8" key="1">
    <citation type="submission" date="2024-02" db="EMBL/GenBank/DDBJ databases">
        <authorList>
            <person name="Chen Y."/>
            <person name="Shah S."/>
            <person name="Dougan E. K."/>
            <person name="Thang M."/>
            <person name="Chan C."/>
        </authorList>
    </citation>
    <scope>NUCLEOTIDE SEQUENCE [LARGE SCALE GENOMIC DNA]</scope>
</reference>
<sequence>DFTIVLLGAVEQWLLPLSLHFLHATGLTQERLKVNRTTTNLLRLLRLLRLMRLLRLIRDIPPLHTLAVGILESLQGMTWVFLLALLVLYSCGIMCTQLIGHRLLVGEDCPQAVVDIFPHVGESMFVLFKVMNADAQVLDPLFEYMQISKMITAYFMILANWAILAILTAVVSENLINACAPPGTQPGGRRIEAQAARAASLSCFEKAMETDPSFREYREYQEMEEGNEVELLPAETQRLGFWQRCGVRLLCLTLLCYFLPMLSFIPLAIFGGVQLPSPWDSGYNQGTPVQVAPPAKEMPSGRWYWNLPLASMVLIFFPLTVVAILYHLKMRAVRRQQMIDSLLSAECV</sequence>
<dbReference type="InterPro" id="IPR043203">
    <property type="entry name" value="VGCC_Ca_Na"/>
</dbReference>
<feature type="transmembrane region" description="Helical" evidence="5">
    <location>
        <begin position="247"/>
        <end position="270"/>
    </location>
</feature>
<feature type="transmembrane region" description="Helical" evidence="5">
    <location>
        <begin position="303"/>
        <end position="328"/>
    </location>
</feature>
<evidence type="ECO:0000313" key="8">
    <source>
        <dbReference type="Proteomes" id="UP001642464"/>
    </source>
</evidence>
<feature type="transmembrane region" description="Helical" evidence="5">
    <location>
        <begin position="151"/>
        <end position="171"/>
    </location>
</feature>
<gene>
    <name evidence="7" type="ORF">SCF082_LOCUS2423</name>
</gene>
<evidence type="ECO:0000256" key="4">
    <source>
        <dbReference type="ARBA" id="ARBA00023136"/>
    </source>
</evidence>
<keyword evidence="3 5" id="KW-1133">Transmembrane helix</keyword>
<evidence type="ECO:0000256" key="3">
    <source>
        <dbReference type="ARBA" id="ARBA00022989"/>
    </source>
</evidence>
<comment type="caution">
    <text evidence="7">The sequence shown here is derived from an EMBL/GenBank/DDBJ whole genome shotgun (WGS) entry which is preliminary data.</text>
</comment>
<feature type="domain" description="Ion transport" evidence="6">
    <location>
        <begin position="1"/>
        <end position="175"/>
    </location>
</feature>
<dbReference type="EMBL" id="CAXAMM010001174">
    <property type="protein sequence ID" value="CAK8990872.1"/>
    <property type="molecule type" value="Genomic_DNA"/>
</dbReference>
<keyword evidence="4 5" id="KW-0472">Membrane</keyword>
<evidence type="ECO:0000256" key="1">
    <source>
        <dbReference type="ARBA" id="ARBA00004141"/>
    </source>
</evidence>
<evidence type="ECO:0000313" key="7">
    <source>
        <dbReference type="EMBL" id="CAK8990872.1"/>
    </source>
</evidence>
<proteinExistence type="predicted"/>
<dbReference type="Gene3D" id="1.10.287.70">
    <property type="match status" value="1"/>
</dbReference>
<accession>A0ABP0HM49</accession>
<keyword evidence="2 5" id="KW-0812">Transmembrane</keyword>